<dbReference type="CDD" id="cd09318">
    <property type="entry name" value="TDT_SSU1"/>
    <property type="match status" value="1"/>
</dbReference>
<evidence type="ECO:0000313" key="13">
    <source>
        <dbReference type="Proteomes" id="UP000799640"/>
    </source>
</evidence>
<feature type="transmembrane region" description="Helical" evidence="11">
    <location>
        <begin position="149"/>
        <end position="172"/>
    </location>
</feature>
<keyword evidence="6 11" id="KW-1133">Transmembrane helix</keyword>
<reference evidence="12" key="1">
    <citation type="journal article" date="2020" name="Stud. Mycol.">
        <title>101 Dothideomycetes genomes: a test case for predicting lifestyles and emergence of pathogens.</title>
        <authorList>
            <person name="Haridas S."/>
            <person name="Albert R."/>
            <person name="Binder M."/>
            <person name="Bloem J."/>
            <person name="Labutti K."/>
            <person name="Salamov A."/>
            <person name="Andreopoulos B."/>
            <person name="Baker S."/>
            <person name="Barry K."/>
            <person name="Bills G."/>
            <person name="Bluhm B."/>
            <person name="Cannon C."/>
            <person name="Castanera R."/>
            <person name="Culley D."/>
            <person name="Daum C."/>
            <person name="Ezra D."/>
            <person name="Gonzalez J."/>
            <person name="Henrissat B."/>
            <person name="Kuo A."/>
            <person name="Liang C."/>
            <person name="Lipzen A."/>
            <person name="Lutzoni F."/>
            <person name="Magnuson J."/>
            <person name="Mondo S."/>
            <person name="Nolan M."/>
            <person name="Ohm R."/>
            <person name="Pangilinan J."/>
            <person name="Park H.-J."/>
            <person name="Ramirez L."/>
            <person name="Alfaro M."/>
            <person name="Sun H."/>
            <person name="Tritt A."/>
            <person name="Yoshinaga Y."/>
            <person name="Zwiers L.-H."/>
            <person name="Turgeon B."/>
            <person name="Goodwin S."/>
            <person name="Spatafora J."/>
            <person name="Crous P."/>
            <person name="Grigoriev I."/>
        </authorList>
    </citation>
    <scope>NUCLEOTIDE SEQUENCE</scope>
    <source>
        <strain evidence="12">CBS 262.69</strain>
    </source>
</reference>
<organism evidence="12 13">
    <name type="scientific">Trichodelitschia bisporula</name>
    <dbReference type="NCBI Taxonomy" id="703511"/>
    <lineage>
        <taxon>Eukaryota</taxon>
        <taxon>Fungi</taxon>
        <taxon>Dikarya</taxon>
        <taxon>Ascomycota</taxon>
        <taxon>Pezizomycotina</taxon>
        <taxon>Dothideomycetes</taxon>
        <taxon>Dothideomycetes incertae sedis</taxon>
        <taxon>Phaeotrichales</taxon>
        <taxon>Phaeotrichaceae</taxon>
        <taxon>Trichodelitschia</taxon>
    </lineage>
</organism>
<evidence type="ECO:0000256" key="6">
    <source>
        <dbReference type="ARBA" id="ARBA00022989"/>
    </source>
</evidence>
<feature type="transmembrane region" description="Helical" evidence="11">
    <location>
        <begin position="223"/>
        <end position="242"/>
    </location>
</feature>
<feature type="transmembrane region" description="Helical" evidence="11">
    <location>
        <begin position="118"/>
        <end position="143"/>
    </location>
</feature>
<dbReference type="OrthoDB" id="1099at2759"/>
<feature type="region of interest" description="Disordered" evidence="10">
    <location>
        <begin position="1"/>
        <end position="23"/>
    </location>
</feature>
<evidence type="ECO:0000256" key="1">
    <source>
        <dbReference type="ARBA" id="ARBA00004651"/>
    </source>
</evidence>
<comment type="function">
    <text evidence="8">Sulphite efflux pump required for the secretion of sulphite as a reducing agent. In the presence of sulphite, cystine in keratin is directly cleaved to cysteine and S-sulphocysteine, and thereby, reduced proteins become accessible to hydrolysis by a variety of secreted endo- and exoproteases. Excretion of sulphite mediated by an efflux pump also represents a detoxification pathway for dermatophytes during infection of the epidermal stratum corneum, hair and nails, which are rich in cysteine.</text>
</comment>
<dbReference type="InterPro" id="IPR004695">
    <property type="entry name" value="SLAC1/Mae1/Ssu1/TehA"/>
</dbReference>
<keyword evidence="5 11" id="KW-0812">Transmembrane</keyword>
<feature type="transmembrane region" description="Helical" evidence="11">
    <location>
        <begin position="50"/>
        <end position="68"/>
    </location>
</feature>
<feature type="transmembrane region" description="Helical" evidence="11">
    <location>
        <begin position="296"/>
        <end position="321"/>
    </location>
</feature>
<gene>
    <name evidence="12" type="ORF">EJ06DRAFT_528245</name>
</gene>
<sequence>MPLPESTLAVPPHAVPSGRKSSWPEPEPLMPLAKYDAGWRRVVRNFTPSWFSVIMGTGIVGVLLHNMPYGAHELYYPSIVFFALNALLFGLALGISILRYTLYPECWGVMVRDPVNSLFLGTVPMGLATLIQMWTLVCVPAWGPWAVTFVWGVWIIDAVVAVAVAVMLPFLLMSTNYIKSLERITAVQLLPVAAMVVAGGVGARVAEVLPHPQRAFGTLVASYILWGMGLPLALVILVIYYQRLAVHKLPPREAIASCCLPLGPLGFGGFGILYLGKVAQKVFPLVGAVDPMAGQFAYLFGFFLSLIMWAFGLVWLFFALATVLQSGRFPFNMGWWGFVFPLGVYAASTVLLGQEFPSRFFRVLGMIFNCCVILLWFVVAAGTVKGVWTGKLFHAPCLANLKPKPLDEEDVLSKEA</sequence>
<feature type="transmembrane region" description="Helical" evidence="11">
    <location>
        <begin position="184"/>
        <end position="203"/>
    </location>
</feature>
<evidence type="ECO:0000256" key="11">
    <source>
        <dbReference type="SAM" id="Phobius"/>
    </source>
</evidence>
<keyword evidence="13" id="KW-1185">Reference proteome</keyword>
<feature type="transmembrane region" description="Helical" evidence="11">
    <location>
        <begin position="333"/>
        <end position="354"/>
    </location>
</feature>
<evidence type="ECO:0000256" key="2">
    <source>
        <dbReference type="ARBA" id="ARBA00008566"/>
    </source>
</evidence>
<keyword evidence="4" id="KW-1003">Cell membrane</keyword>
<dbReference type="PANTHER" id="PTHR31686">
    <property type="match status" value="1"/>
</dbReference>
<dbReference type="Pfam" id="PF03595">
    <property type="entry name" value="SLAC1"/>
    <property type="match status" value="1"/>
</dbReference>
<evidence type="ECO:0000256" key="7">
    <source>
        <dbReference type="ARBA" id="ARBA00023136"/>
    </source>
</evidence>
<evidence type="ECO:0000256" key="10">
    <source>
        <dbReference type="SAM" id="MobiDB-lite"/>
    </source>
</evidence>
<evidence type="ECO:0000256" key="5">
    <source>
        <dbReference type="ARBA" id="ARBA00022692"/>
    </source>
</evidence>
<proteinExistence type="inferred from homology"/>
<comment type="similarity">
    <text evidence="2">Belongs to the tellurite-resistance/dicarboxylate transporter (TDT) family.</text>
</comment>
<feature type="transmembrane region" description="Helical" evidence="11">
    <location>
        <begin position="74"/>
        <end position="98"/>
    </location>
</feature>
<keyword evidence="7 11" id="KW-0472">Membrane</keyword>
<feature type="transmembrane region" description="Helical" evidence="11">
    <location>
        <begin position="360"/>
        <end position="384"/>
    </location>
</feature>
<dbReference type="GO" id="GO:0000319">
    <property type="term" value="F:sulfite transmembrane transporter activity"/>
    <property type="evidence" value="ECO:0007669"/>
    <property type="project" value="TreeGrafter"/>
</dbReference>
<evidence type="ECO:0000313" key="12">
    <source>
        <dbReference type="EMBL" id="KAF2402110.1"/>
    </source>
</evidence>
<evidence type="ECO:0000256" key="8">
    <source>
        <dbReference type="ARBA" id="ARBA00056100"/>
    </source>
</evidence>
<dbReference type="InterPro" id="IPR038665">
    <property type="entry name" value="Voltage-dep_anion_channel_sf"/>
</dbReference>
<dbReference type="Gene3D" id="1.50.10.150">
    <property type="entry name" value="Voltage-dependent anion channel"/>
    <property type="match status" value="1"/>
</dbReference>
<dbReference type="EMBL" id="ML996691">
    <property type="protein sequence ID" value="KAF2402110.1"/>
    <property type="molecule type" value="Genomic_DNA"/>
</dbReference>
<comment type="subcellular location">
    <subcellularLocation>
        <location evidence="1">Cell membrane</location>
        <topology evidence="1">Multi-pass membrane protein</topology>
    </subcellularLocation>
</comment>
<evidence type="ECO:0000256" key="4">
    <source>
        <dbReference type="ARBA" id="ARBA00022475"/>
    </source>
</evidence>
<protein>
    <recommendedName>
        <fullName evidence="9">Sulfite efflux pump SSU1</fullName>
    </recommendedName>
</protein>
<name>A0A6G1I1F5_9PEZI</name>
<feature type="transmembrane region" description="Helical" evidence="11">
    <location>
        <begin position="254"/>
        <end position="276"/>
    </location>
</feature>
<dbReference type="InterPro" id="IPR051629">
    <property type="entry name" value="Sulfite_efflux_TDT"/>
</dbReference>
<dbReference type="FunFam" id="1.50.10.150:FF:000004">
    <property type="entry name" value="Malic acid transporter"/>
    <property type="match status" value="1"/>
</dbReference>
<evidence type="ECO:0000256" key="3">
    <source>
        <dbReference type="ARBA" id="ARBA00022448"/>
    </source>
</evidence>
<dbReference type="PANTHER" id="PTHR31686:SF2">
    <property type="entry name" value="C4-DICARBOXYLATE TRANSPORTER_MALIC ACID TRANSPORT PROTEIN"/>
    <property type="match status" value="1"/>
</dbReference>
<keyword evidence="3" id="KW-0813">Transport</keyword>
<evidence type="ECO:0000256" key="9">
    <source>
        <dbReference type="ARBA" id="ARBA00072906"/>
    </source>
</evidence>
<dbReference type="GO" id="GO:0005886">
    <property type="term" value="C:plasma membrane"/>
    <property type="evidence" value="ECO:0007669"/>
    <property type="project" value="UniProtKB-SubCell"/>
</dbReference>
<dbReference type="AlphaFoldDB" id="A0A6G1I1F5"/>
<dbReference type="Proteomes" id="UP000799640">
    <property type="component" value="Unassembled WGS sequence"/>
</dbReference>
<accession>A0A6G1I1F5</accession>